<feature type="region of interest" description="Disordered" evidence="2">
    <location>
        <begin position="229"/>
        <end position="271"/>
    </location>
</feature>
<keyword evidence="5" id="KW-1185">Reference proteome</keyword>
<dbReference type="InterPro" id="IPR021410">
    <property type="entry name" value="FAF"/>
</dbReference>
<evidence type="ECO:0000256" key="2">
    <source>
        <dbReference type="SAM" id="MobiDB-lite"/>
    </source>
</evidence>
<dbReference type="PANTHER" id="PTHR33155:SF9">
    <property type="entry name" value="FANTASTIC FOUR-LIKE PROTEIN (DUF3049)"/>
    <property type="match status" value="1"/>
</dbReference>
<name>A0A6A3D1W7_HIBSY</name>
<dbReference type="Pfam" id="PF11250">
    <property type="entry name" value="FAF"/>
    <property type="match status" value="1"/>
</dbReference>
<dbReference type="Proteomes" id="UP000436088">
    <property type="component" value="Unassembled WGS sequence"/>
</dbReference>
<dbReference type="PANTHER" id="PTHR33155">
    <property type="entry name" value="FANTASTIC FOUR-LIKE PROTEIN (DUF3049)"/>
    <property type="match status" value="1"/>
</dbReference>
<comment type="similarity">
    <text evidence="1">Belongs to the fantastic four family.</text>
</comment>
<dbReference type="EMBL" id="VEPZ02000032">
    <property type="protein sequence ID" value="KAE8735600.1"/>
    <property type="molecule type" value="Genomic_DNA"/>
</dbReference>
<gene>
    <name evidence="4" type="ORF">F3Y22_tig00000340pilonHSYRG00746</name>
</gene>
<evidence type="ECO:0000313" key="4">
    <source>
        <dbReference type="EMBL" id="KAE8735600.1"/>
    </source>
</evidence>
<dbReference type="InterPro" id="IPR046431">
    <property type="entry name" value="FAF_dom"/>
</dbReference>
<accession>A0A6A3D1W7</accession>
<feature type="compositionally biased region" description="Acidic residues" evidence="2">
    <location>
        <begin position="238"/>
        <end position="250"/>
    </location>
</feature>
<evidence type="ECO:0000259" key="3">
    <source>
        <dbReference type="Pfam" id="PF11250"/>
    </source>
</evidence>
<dbReference type="AlphaFoldDB" id="A0A6A3D1W7"/>
<sequence length="271" mass="31152">MKQEWQSCKENINEASGMVNEKRWNMQGELKVIKLRRSTSVGDFLPPISCIGKNGKPLVLFKSFRKDERFVLKQVRTPTQELLHAYREDGRLKLQFMQPNDESMEHQGFEEEGDLMMPESMEEESMTEESTANDATVEDVSTIEWTEGLGSESCDDAWEYDTTNEMKQEWQSCKENINEASGMVNEKRWNMQGELEVIKLRRSTSVGDFLPPISCIGMNGKPLVLFKSFRKDGRTEDSTTEESMEEESMTEESTANDATVEDVSTIEYQDK</sequence>
<evidence type="ECO:0000313" key="5">
    <source>
        <dbReference type="Proteomes" id="UP000436088"/>
    </source>
</evidence>
<protein>
    <submittedName>
        <fullName evidence="4">Beta-ureidopropionase</fullName>
    </submittedName>
</protein>
<organism evidence="4 5">
    <name type="scientific">Hibiscus syriacus</name>
    <name type="common">Rose of Sharon</name>
    <dbReference type="NCBI Taxonomy" id="106335"/>
    <lineage>
        <taxon>Eukaryota</taxon>
        <taxon>Viridiplantae</taxon>
        <taxon>Streptophyta</taxon>
        <taxon>Embryophyta</taxon>
        <taxon>Tracheophyta</taxon>
        <taxon>Spermatophyta</taxon>
        <taxon>Magnoliopsida</taxon>
        <taxon>eudicotyledons</taxon>
        <taxon>Gunneridae</taxon>
        <taxon>Pentapetalae</taxon>
        <taxon>rosids</taxon>
        <taxon>malvids</taxon>
        <taxon>Malvales</taxon>
        <taxon>Malvaceae</taxon>
        <taxon>Malvoideae</taxon>
        <taxon>Hibiscus</taxon>
    </lineage>
</organism>
<feature type="domain" description="FAF" evidence="3">
    <location>
        <begin position="46"/>
        <end position="96"/>
    </location>
</feature>
<evidence type="ECO:0000256" key="1">
    <source>
        <dbReference type="ARBA" id="ARBA00008690"/>
    </source>
</evidence>
<reference evidence="4" key="1">
    <citation type="submission" date="2019-09" db="EMBL/GenBank/DDBJ databases">
        <title>Draft genome information of white flower Hibiscus syriacus.</title>
        <authorList>
            <person name="Kim Y.-M."/>
        </authorList>
    </citation>
    <scope>NUCLEOTIDE SEQUENCE [LARGE SCALE GENOMIC DNA]</scope>
    <source>
        <strain evidence="4">YM2019G1</strain>
    </source>
</reference>
<comment type="caution">
    <text evidence="4">The sequence shown here is derived from an EMBL/GenBank/DDBJ whole genome shotgun (WGS) entry which is preliminary data.</text>
</comment>
<proteinExistence type="inferred from homology"/>